<feature type="transmembrane region" description="Helical" evidence="12">
    <location>
        <begin position="901"/>
        <end position="922"/>
    </location>
</feature>
<feature type="region of interest" description="Disordered" evidence="11">
    <location>
        <begin position="841"/>
        <end position="860"/>
    </location>
</feature>
<dbReference type="Proteomes" id="UP000800035">
    <property type="component" value="Unassembled WGS sequence"/>
</dbReference>
<evidence type="ECO:0000259" key="13">
    <source>
        <dbReference type="PROSITE" id="PS50893"/>
    </source>
</evidence>
<feature type="transmembrane region" description="Helical" evidence="12">
    <location>
        <begin position="88"/>
        <end position="111"/>
    </location>
</feature>
<evidence type="ECO:0000256" key="6">
    <source>
        <dbReference type="ARBA" id="ARBA00022741"/>
    </source>
</evidence>
<evidence type="ECO:0000256" key="2">
    <source>
        <dbReference type="ARBA" id="ARBA00009726"/>
    </source>
</evidence>
<keyword evidence="4" id="KW-1003">Cell membrane</keyword>
<dbReference type="InterPro" id="IPR044746">
    <property type="entry name" value="ABCC_6TM_D1"/>
</dbReference>
<keyword evidence="7" id="KW-0067">ATP-binding</keyword>
<dbReference type="Pfam" id="PF00005">
    <property type="entry name" value="ABC_tran"/>
    <property type="match status" value="2"/>
</dbReference>
<feature type="transmembrane region" description="Helical" evidence="12">
    <location>
        <begin position="1044"/>
        <end position="1061"/>
    </location>
</feature>
<dbReference type="FunFam" id="3.40.50.300:FF:002145">
    <property type="entry name" value="ABC transporter (MsbA subfamily)"/>
    <property type="match status" value="1"/>
</dbReference>
<feature type="transmembrane region" description="Helical" evidence="12">
    <location>
        <begin position="517"/>
        <end position="540"/>
    </location>
</feature>
<dbReference type="InterPro" id="IPR003439">
    <property type="entry name" value="ABC_transporter-like_ATP-bd"/>
</dbReference>
<protein>
    <submittedName>
        <fullName evidence="15">Putative multidrug resistance-associated protein</fullName>
    </submittedName>
</protein>
<dbReference type="OrthoDB" id="6500128at2759"/>
<dbReference type="InterPro" id="IPR027417">
    <property type="entry name" value="P-loop_NTPase"/>
</dbReference>
<keyword evidence="6" id="KW-0547">Nucleotide-binding</keyword>
<evidence type="ECO:0000256" key="7">
    <source>
        <dbReference type="ARBA" id="ARBA00022840"/>
    </source>
</evidence>
<evidence type="ECO:0000259" key="14">
    <source>
        <dbReference type="PROSITE" id="PS50929"/>
    </source>
</evidence>
<dbReference type="SUPFAM" id="SSF52540">
    <property type="entry name" value="P-loop containing nucleoside triphosphate hydrolases"/>
    <property type="match status" value="2"/>
</dbReference>
<dbReference type="PANTHER" id="PTHR24223">
    <property type="entry name" value="ATP-BINDING CASSETTE SUB-FAMILY C"/>
    <property type="match status" value="1"/>
</dbReference>
<sequence length="1468" mass="160920">MSRCDQALGPRVDPSCRSFDFTLSFEDLFFAITPNAALLVLAAVPIARLLTAQDVVRRTKSVAVKTALYSILLACQSTFLVLRSRQPQLHTLASVAADVLAIVAVFAAASLSWLQHHRSEQPSALLAIFFAIISILNIARARSLWLIPHSIGPAVLQTLILLQTIGILFAESLGKKDALRFPEKFHSSGPEPFTGFWNLVGFSWLFGTLRRGYHSILYVDDLPDLDYRLDSEALRDQLAGTWSKYDKTKKRSLLMACFHAYAPYFLSAIIPRLILSALKFAQPFMITKLIRFVGDKSVPNDIGRGLIGAYALVYLGMALSTALHGYMTFRFLIRLRGGLIALIYQQTVEARAVDLGSINGLTLMGTDVERIVLNFLTIHEVWASLMDIIIAIFLLQRQMFLACLVPAVVTFVFVLGTFQFSAWAKAAQRVWIENVERRLGVTTVMLEAMKTVKMLGLSEKMSNIISNFRIVEIDSSSRYRKILIGIIFFSVLPQNLAPMLTFAVFYVIAAARGDNSILAGQAFASLSLISLVTLAALTFIKAIPALIQCFSSFDRIQEYCSQPVRPHHVLEDHSSQQASLRGLNTGSEVELTTIQQTGARTSGESPFVRFRDQDVAWEKAGPAILRSLRADIYARRFTVILGPTGSGKSTLLESILGEAVTMKGDTDRRFSTAAYCAQVPWLINGSVRENIVAGSSSQTDEKWYKTVLWACGLENDIAGLNYGDRTPVGNGGSNLSGGQRQRVALARAIYSRQKLVLLDDVFSGVDARNTALISERLLGRQGLLRTSLTTVVLITHSPSLISLADDAIIVENGTITECGSIDLLKASEGYTARLQLQAPSGSKGIEELPSKEQSSHSANDAATADAEALMELNEEAQDLRRQTGDLSVYSYYSKAGGHGTVAVMLITVALWVFCTEFSVIIVDWWSTASAKTQGHTNNGLYLGVYIGIGFLGAGFLLSELWLIFVTIISKTAKRLHEDLLKAAMSAPLRFFQETDVGSITNRFSQDMELVGLDLPTIATNYIISVYECIAKIALLAIFGKYLSATLPVIAGSVFFVQRFYLRTSRQVRLLDIEAKGPVYLHFLETTNGAKTVRAFGWQHESKQKLHALLNRSQKPVYLLYCIQQWLALALDIIVAILAAVLVTIMVVWRDSFDPGAVGVSLVSVMTFNLNLAMLVKSWTALETSIGAIGRVKSFVEETASEETELGIHHPLPGPENWPSNGKICFRNVTATYKSGGAPILKDVSISIAAGEKVAICGRSGSGKTSFILSLLHMIPFTGSVAIDGVETHDLILSDLRSRINVVPQEPFLMPGSIRFNIDPLGQVQDEVMMSTLQRLKIWERVTDCGGLDAQTSLSSWSVGERQLLCMARAMVRQSQILILDEATSSVDDVTESVMQDVVDNDFSAQTVLAVVHRLRYIDQFDKVAVLDGGVLVEFDKPSTLLAGQSLLAEMYQAGYGVGGVRSPGSAQT</sequence>
<keyword evidence="8 12" id="KW-1133">Transmembrane helix</keyword>
<gene>
    <name evidence="15" type="ORF">CC80DRAFT_525526</name>
</gene>
<keyword evidence="5 12" id="KW-0812">Transmembrane</keyword>
<dbReference type="InterPro" id="IPR003593">
    <property type="entry name" value="AAA+_ATPase"/>
</dbReference>
<evidence type="ECO:0000256" key="1">
    <source>
        <dbReference type="ARBA" id="ARBA00004651"/>
    </source>
</evidence>
<feature type="compositionally biased region" description="Basic and acidic residues" evidence="11">
    <location>
        <begin position="844"/>
        <end position="854"/>
    </location>
</feature>
<dbReference type="PANTHER" id="PTHR24223:SF404">
    <property type="entry name" value="ABC MULTIDRUG TRANSPORTER (EUROFUNG)-RELATED"/>
    <property type="match status" value="1"/>
</dbReference>
<feature type="transmembrane region" description="Helical" evidence="12">
    <location>
        <begin position="399"/>
        <end position="420"/>
    </location>
</feature>
<feature type="transmembrane region" description="Helical" evidence="12">
    <location>
        <begin position="482"/>
        <end position="511"/>
    </location>
</feature>
<evidence type="ECO:0000313" key="15">
    <source>
        <dbReference type="EMBL" id="KAF1956728.1"/>
    </source>
</evidence>
<evidence type="ECO:0000256" key="10">
    <source>
        <dbReference type="ARBA" id="ARBA00023180"/>
    </source>
</evidence>
<accession>A0A6A5TWB7</accession>
<feature type="transmembrane region" description="Helical" evidence="12">
    <location>
        <begin position="1017"/>
        <end position="1038"/>
    </location>
</feature>
<dbReference type="FunFam" id="1.20.1560.10:FF:000055">
    <property type="entry name" value="ABC multidrug transporter (Eurofung)"/>
    <property type="match status" value="1"/>
</dbReference>
<dbReference type="CDD" id="cd03244">
    <property type="entry name" value="ABCC_MRP_domain2"/>
    <property type="match status" value="1"/>
</dbReference>
<keyword evidence="3" id="KW-0813">Transport</keyword>
<evidence type="ECO:0000256" key="11">
    <source>
        <dbReference type="SAM" id="MobiDB-lite"/>
    </source>
</evidence>
<feature type="transmembrane region" description="Helical" evidence="12">
    <location>
        <begin position="28"/>
        <end position="50"/>
    </location>
</feature>
<dbReference type="Pfam" id="PF24357">
    <property type="entry name" value="TMD0_ABC"/>
    <property type="match status" value="1"/>
</dbReference>
<dbReference type="PROSITE" id="PS00211">
    <property type="entry name" value="ABC_TRANSPORTER_1"/>
    <property type="match status" value="1"/>
</dbReference>
<dbReference type="SUPFAM" id="SSF90123">
    <property type="entry name" value="ABC transporter transmembrane region"/>
    <property type="match status" value="2"/>
</dbReference>
<feature type="domain" description="ABC transmembrane type-1" evidence="14">
    <location>
        <begin position="902"/>
        <end position="1183"/>
    </location>
</feature>
<evidence type="ECO:0000256" key="3">
    <source>
        <dbReference type="ARBA" id="ARBA00022448"/>
    </source>
</evidence>
<keyword evidence="16" id="KW-1185">Reference proteome</keyword>
<dbReference type="PROSITE" id="PS50893">
    <property type="entry name" value="ABC_TRANSPORTER_2"/>
    <property type="match status" value="2"/>
</dbReference>
<name>A0A6A5TWB7_9PLEO</name>
<dbReference type="EMBL" id="ML976991">
    <property type="protein sequence ID" value="KAF1956728.1"/>
    <property type="molecule type" value="Genomic_DNA"/>
</dbReference>
<comment type="subcellular location">
    <subcellularLocation>
        <location evidence="1">Cell membrane</location>
        <topology evidence="1">Multi-pass membrane protein</topology>
    </subcellularLocation>
</comment>
<keyword evidence="9 12" id="KW-0472">Membrane</keyword>
<feature type="domain" description="ABC transmembrane type-1" evidence="14">
    <location>
        <begin position="273"/>
        <end position="548"/>
    </location>
</feature>
<feature type="domain" description="ABC transporter" evidence="13">
    <location>
        <begin position="610"/>
        <end position="837"/>
    </location>
</feature>
<organism evidence="15 16">
    <name type="scientific">Byssothecium circinans</name>
    <dbReference type="NCBI Taxonomy" id="147558"/>
    <lineage>
        <taxon>Eukaryota</taxon>
        <taxon>Fungi</taxon>
        <taxon>Dikarya</taxon>
        <taxon>Ascomycota</taxon>
        <taxon>Pezizomycotina</taxon>
        <taxon>Dothideomycetes</taxon>
        <taxon>Pleosporomycetidae</taxon>
        <taxon>Pleosporales</taxon>
        <taxon>Massarineae</taxon>
        <taxon>Massarinaceae</taxon>
        <taxon>Byssothecium</taxon>
    </lineage>
</organism>
<comment type="similarity">
    <text evidence="2">Belongs to the ABC transporter superfamily. ABCC family. Conjugate transporter (TC 3.A.1.208) subfamily.</text>
</comment>
<feature type="transmembrane region" description="Helical" evidence="12">
    <location>
        <begin position="123"/>
        <end position="139"/>
    </location>
</feature>
<dbReference type="InterPro" id="IPR011527">
    <property type="entry name" value="ABC1_TM_dom"/>
</dbReference>
<feature type="transmembrane region" description="Helical" evidence="12">
    <location>
        <begin position="942"/>
        <end position="968"/>
    </location>
</feature>
<dbReference type="PROSITE" id="PS50929">
    <property type="entry name" value="ABC_TM1F"/>
    <property type="match status" value="2"/>
</dbReference>
<dbReference type="FunFam" id="1.20.1560.10:FF:000066">
    <property type="entry name" value="ABC multidrug transporter (Eurofung)"/>
    <property type="match status" value="1"/>
</dbReference>
<dbReference type="GO" id="GO:0016887">
    <property type="term" value="F:ATP hydrolysis activity"/>
    <property type="evidence" value="ECO:0007669"/>
    <property type="project" value="InterPro"/>
</dbReference>
<keyword evidence="10" id="KW-0325">Glycoprotein</keyword>
<dbReference type="InterPro" id="IPR036640">
    <property type="entry name" value="ABC1_TM_sf"/>
</dbReference>
<dbReference type="Gene3D" id="3.40.50.300">
    <property type="entry name" value="P-loop containing nucleotide triphosphate hydrolases"/>
    <property type="match status" value="2"/>
</dbReference>
<feature type="domain" description="ABC transporter" evidence="13">
    <location>
        <begin position="1223"/>
        <end position="1453"/>
    </location>
</feature>
<feature type="transmembrane region" description="Helical" evidence="12">
    <location>
        <begin position="371"/>
        <end position="393"/>
    </location>
</feature>
<dbReference type="CDD" id="cd18580">
    <property type="entry name" value="ABC_6TM_ABCC_D2"/>
    <property type="match status" value="1"/>
</dbReference>
<dbReference type="InterPro" id="IPR044726">
    <property type="entry name" value="ABCC_6TM_D2"/>
</dbReference>
<evidence type="ECO:0000256" key="9">
    <source>
        <dbReference type="ARBA" id="ARBA00023136"/>
    </source>
</evidence>
<dbReference type="InterPro" id="IPR017871">
    <property type="entry name" value="ABC_transporter-like_CS"/>
</dbReference>
<dbReference type="SMART" id="SM00382">
    <property type="entry name" value="AAA"/>
    <property type="match status" value="2"/>
</dbReference>
<dbReference type="InterPro" id="IPR050173">
    <property type="entry name" value="ABC_transporter_C-like"/>
</dbReference>
<feature type="transmembrane region" description="Helical" evidence="12">
    <location>
        <begin position="307"/>
        <end position="326"/>
    </location>
</feature>
<dbReference type="GO" id="GO:0005886">
    <property type="term" value="C:plasma membrane"/>
    <property type="evidence" value="ECO:0007669"/>
    <property type="project" value="UniProtKB-SubCell"/>
</dbReference>
<evidence type="ECO:0000256" key="8">
    <source>
        <dbReference type="ARBA" id="ARBA00022989"/>
    </source>
</evidence>
<proteinExistence type="inferred from homology"/>
<reference evidence="15" key="1">
    <citation type="journal article" date="2020" name="Stud. Mycol.">
        <title>101 Dothideomycetes genomes: a test case for predicting lifestyles and emergence of pathogens.</title>
        <authorList>
            <person name="Haridas S."/>
            <person name="Albert R."/>
            <person name="Binder M."/>
            <person name="Bloem J."/>
            <person name="Labutti K."/>
            <person name="Salamov A."/>
            <person name="Andreopoulos B."/>
            <person name="Baker S."/>
            <person name="Barry K."/>
            <person name="Bills G."/>
            <person name="Bluhm B."/>
            <person name="Cannon C."/>
            <person name="Castanera R."/>
            <person name="Culley D."/>
            <person name="Daum C."/>
            <person name="Ezra D."/>
            <person name="Gonzalez J."/>
            <person name="Henrissat B."/>
            <person name="Kuo A."/>
            <person name="Liang C."/>
            <person name="Lipzen A."/>
            <person name="Lutzoni F."/>
            <person name="Magnuson J."/>
            <person name="Mondo S."/>
            <person name="Nolan M."/>
            <person name="Ohm R."/>
            <person name="Pangilinan J."/>
            <person name="Park H.-J."/>
            <person name="Ramirez L."/>
            <person name="Alfaro M."/>
            <person name="Sun H."/>
            <person name="Tritt A."/>
            <person name="Yoshinaga Y."/>
            <person name="Zwiers L.-H."/>
            <person name="Turgeon B."/>
            <person name="Goodwin S."/>
            <person name="Spatafora J."/>
            <person name="Crous P."/>
            <person name="Grigoriev I."/>
        </authorList>
    </citation>
    <scope>NUCLEOTIDE SEQUENCE</scope>
    <source>
        <strain evidence="15">CBS 675.92</strain>
    </source>
</reference>
<evidence type="ECO:0000256" key="12">
    <source>
        <dbReference type="SAM" id="Phobius"/>
    </source>
</evidence>
<feature type="transmembrane region" description="Helical" evidence="12">
    <location>
        <begin position="151"/>
        <end position="170"/>
    </location>
</feature>
<dbReference type="GO" id="GO:0140359">
    <property type="term" value="F:ABC-type transporter activity"/>
    <property type="evidence" value="ECO:0007669"/>
    <property type="project" value="InterPro"/>
</dbReference>
<dbReference type="CDD" id="cd18579">
    <property type="entry name" value="ABC_6TM_ABCC_D1"/>
    <property type="match status" value="1"/>
</dbReference>
<dbReference type="InterPro" id="IPR056227">
    <property type="entry name" value="TMD0_ABC"/>
</dbReference>
<evidence type="ECO:0000313" key="16">
    <source>
        <dbReference type="Proteomes" id="UP000800035"/>
    </source>
</evidence>
<dbReference type="Pfam" id="PF00664">
    <property type="entry name" value="ABC_membrane"/>
    <property type="match status" value="2"/>
</dbReference>
<feature type="transmembrane region" description="Helical" evidence="12">
    <location>
        <begin position="1125"/>
        <end position="1148"/>
    </location>
</feature>
<evidence type="ECO:0000256" key="4">
    <source>
        <dbReference type="ARBA" id="ARBA00022475"/>
    </source>
</evidence>
<feature type="transmembrane region" description="Helical" evidence="12">
    <location>
        <begin position="253"/>
        <end position="275"/>
    </location>
</feature>
<dbReference type="GO" id="GO:0005524">
    <property type="term" value="F:ATP binding"/>
    <property type="evidence" value="ECO:0007669"/>
    <property type="project" value="UniProtKB-KW"/>
</dbReference>
<dbReference type="Gene3D" id="1.20.1560.10">
    <property type="entry name" value="ABC transporter type 1, transmembrane domain"/>
    <property type="match status" value="2"/>
</dbReference>
<evidence type="ECO:0000256" key="5">
    <source>
        <dbReference type="ARBA" id="ARBA00022692"/>
    </source>
</evidence>